<dbReference type="EMBL" id="CAJVQB010087805">
    <property type="protein sequence ID" value="CAG8847471.1"/>
    <property type="molecule type" value="Genomic_DNA"/>
</dbReference>
<keyword evidence="2" id="KW-1185">Reference proteome</keyword>
<dbReference type="Proteomes" id="UP000789901">
    <property type="component" value="Unassembled WGS sequence"/>
</dbReference>
<organism evidence="1 2">
    <name type="scientific">Gigaspora margarita</name>
    <dbReference type="NCBI Taxonomy" id="4874"/>
    <lineage>
        <taxon>Eukaryota</taxon>
        <taxon>Fungi</taxon>
        <taxon>Fungi incertae sedis</taxon>
        <taxon>Mucoromycota</taxon>
        <taxon>Glomeromycotina</taxon>
        <taxon>Glomeromycetes</taxon>
        <taxon>Diversisporales</taxon>
        <taxon>Gigasporaceae</taxon>
        <taxon>Gigaspora</taxon>
    </lineage>
</organism>
<evidence type="ECO:0000313" key="2">
    <source>
        <dbReference type="Proteomes" id="UP000789901"/>
    </source>
</evidence>
<comment type="caution">
    <text evidence="1">The sequence shown here is derived from an EMBL/GenBank/DDBJ whole genome shotgun (WGS) entry which is preliminary data.</text>
</comment>
<feature type="non-terminal residue" evidence="1">
    <location>
        <position position="1"/>
    </location>
</feature>
<accession>A0ABN7X3V2</accession>
<sequence length="82" mass="9760">IQQLRDFIENNKIIVILMEIFSNLETKEIQVNFESYMNAIQKLFFGATSFNKLYNNCETTRYFIEINIFLPNPGTKENKLLF</sequence>
<name>A0ABN7X3V2_GIGMA</name>
<proteinExistence type="predicted"/>
<reference evidence="1 2" key="1">
    <citation type="submission" date="2021-06" db="EMBL/GenBank/DDBJ databases">
        <authorList>
            <person name="Kallberg Y."/>
            <person name="Tangrot J."/>
            <person name="Rosling A."/>
        </authorList>
    </citation>
    <scope>NUCLEOTIDE SEQUENCE [LARGE SCALE GENOMIC DNA]</scope>
    <source>
        <strain evidence="1 2">120-4 pot B 10/14</strain>
    </source>
</reference>
<gene>
    <name evidence="1" type="ORF">GMARGA_LOCUS38684</name>
</gene>
<protein>
    <submittedName>
        <fullName evidence="1">11354_t:CDS:1</fullName>
    </submittedName>
</protein>
<evidence type="ECO:0000313" key="1">
    <source>
        <dbReference type="EMBL" id="CAG8847471.1"/>
    </source>
</evidence>